<gene>
    <name evidence="1" type="ORF">DSO57_1009078</name>
</gene>
<dbReference type="Proteomes" id="UP001165960">
    <property type="component" value="Unassembled WGS sequence"/>
</dbReference>
<reference evidence="1" key="1">
    <citation type="submission" date="2022-04" db="EMBL/GenBank/DDBJ databases">
        <title>Genome of the entomopathogenic fungus Entomophthora muscae.</title>
        <authorList>
            <person name="Elya C."/>
            <person name="Lovett B.R."/>
            <person name="Lee E."/>
            <person name="Macias A.M."/>
            <person name="Hajek A.E."/>
            <person name="De Bivort B.L."/>
            <person name="Kasson M.T."/>
            <person name="De Fine Licht H.H."/>
            <person name="Stajich J.E."/>
        </authorList>
    </citation>
    <scope>NUCLEOTIDE SEQUENCE</scope>
    <source>
        <strain evidence="1">Berkeley</strain>
    </source>
</reference>
<evidence type="ECO:0000313" key="1">
    <source>
        <dbReference type="EMBL" id="KAJ9050995.1"/>
    </source>
</evidence>
<accession>A0ACC2RM17</accession>
<protein>
    <submittedName>
        <fullName evidence="1">Uncharacterized protein</fullName>
    </submittedName>
</protein>
<proteinExistence type="predicted"/>
<organism evidence="1 2">
    <name type="scientific">Entomophthora muscae</name>
    <dbReference type="NCBI Taxonomy" id="34485"/>
    <lineage>
        <taxon>Eukaryota</taxon>
        <taxon>Fungi</taxon>
        <taxon>Fungi incertae sedis</taxon>
        <taxon>Zoopagomycota</taxon>
        <taxon>Entomophthoromycotina</taxon>
        <taxon>Entomophthoromycetes</taxon>
        <taxon>Entomophthorales</taxon>
        <taxon>Entomophthoraceae</taxon>
        <taxon>Entomophthora</taxon>
    </lineage>
</organism>
<keyword evidence="2" id="KW-1185">Reference proteome</keyword>
<evidence type="ECO:0000313" key="2">
    <source>
        <dbReference type="Proteomes" id="UP001165960"/>
    </source>
</evidence>
<name>A0ACC2RM17_9FUNG</name>
<comment type="caution">
    <text evidence="1">The sequence shown here is derived from an EMBL/GenBank/DDBJ whole genome shotgun (WGS) entry which is preliminary data.</text>
</comment>
<dbReference type="EMBL" id="QTSX02007128">
    <property type="protein sequence ID" value="KAJ9050995.1"/>
    <property type="molecule type" value="Genomic_DNA"/>
</dbReference>
<sequence length="198" mass="22164">MLSQTSRISANKLFSRCFSLESHRALGAEKDSQYPGLYYYQYQKEGLKPASYLSFVPPSRLGKDAILSPKQIIAKIPDLPKGMLSKNIPASEFSGNSSFMKQVQEFLKKSVAISDRNLIALAQYQKQGWLHIGDNRNPPPSGRIPDPEDIFGSILAVDGLMLQDTYQPMPAHRPLTSQNGLFQLPEGLRELLLKELLQ</sequence>